<evidence type="ECO:0000313" key="3">
    <source>
        <dbReference type="Proteomes" id="UP000612282"/>
    </source>
</evidence>
<dbReference type="InterPro" id="IPR045782">
    <property type="entry name" value="TrbL_3"/>
</dbReference>
<feature type="transmembrane region" description="Helical" evidence="1">
    <location>
        <begin position="233"/>
        <end position="254"/>
    </location>
</feature>
<evidence type="ECO:0008006" key="4">
    <source>
        <dbReference type="Google" id="ProtNLM"/>
    </source>
</evidence>
<sequence>MDGIVGWLLEFLLDAFTTVLQFIQAGLLRTPDVTALPQVIALNSRSVVVVDTVFVLVFTAAAAITVTAGGNERARYEVKDLLPRAVVGFIAAHFSPLVISQAITVTNAFIGAFSVDDLDRSGALPAIRRIVDVAGSDPASPLLVALLVGVVAVLLATTAFGLLTRIAILLVLAAIAPVALALHALPQTDPLARTWWRALGGCLITPLLQAFCLQAGAWLLMAPEAMLPMFNGLAGAAMALANLLVVIMVLYLTVKVPGLVKKYVMSSASQNTVLGVVLRSAAVKQAARAVGVPVPGVGR</sequence>
<keyword evidence="1" id="KW-0472">Membrane</keyword>
<feature type="transmembrane region" description="Helical" evidence="1">
    <location>
        <begin position="198"/>
        <end position="221"/>
    </location>
</feature>
<dbReference type="Pfam" id="PF19590">
    <property type="entry name" value="TrbL_3"/>
    <property type="match status" value="1"/>
</dbReference>
<feature type="transmembrane region" description="Helical" evidence="1">
    <location>
        <begin position="47"/>
        <end position="69"/>
    </location>
</feature>
<feature type="transmembrane region" description="Helical" evidence="1">
    <location>
        <begin position="81"/>
        <end position="99"/>
    </location>
</feature>
<reference evidence="2 3" key="1">
    <citation type="submission" date="2021-01" db="EMBL/GenBank/DDBJ databases">
        <title>Whole genome shotgun sequence of Actinoplanes couchii NBRC 106145.</title>
        <authorList>
            <person name="Komaki H."/>
            <person name="Tamura T."/>
        </authorList>
    </citation>
    <scope>NUCLEOTIDE SEQUENCE [LARGE SCALE GENOMIC DNA]</scope>
    <source>
        <strain evidence="2 3">NBRC 106145</strain>
    </source>
</reference>
<comment type="caution">
    <text evidence="2">The sequence shown here is derived from an EMBL/GenBank/DDBJ whole genome shotgun (WGS) entry which is preliminary data.</text>
</comment>
<feature type="transmembrane region" description="Helical" evidence="1">
    <location>
        <begin position="7"/>
        <end position="27"/>
    </location>
</feature>
<keyword evidence="3" id="KW-1185">Reference proteome</keyword>
<evidence type="ECO:0000313" key="2">
    <source>
        <dbReference type="EMBL" id="GID61569.1"/>
    </source>
</evidence>
<organism evidence="2 3">
    <name type="scientific">Actinoplanes couchii</name>
    <dbReference type="NCBI Taxonomy" id="403638"/>
    <lineage>
        <taxon>Bacteria</taxon>
        <taxon>Bacillati</taxon>
        <taxon>Actinomycetota</taxon>
        <taxon>Actinomycetes</taxon>
        <taxon>Micromonosporales</taxon>
        <taxon>Micromonosporaceae</taxon>
        <taxon>Actinoplanes</taxon>
    </lineage>
</organism>
<evidence type="ECO:0000256" key="1">
    <source>
        <dbReference type="SAM" id="Phobius"/>
    </source>
</evidence>
<dbReference type="Proteomes" id="UP000612282">
    <property type="component" value="Unassembled WGS sequence"/>
</dbReference>
<feature type="transmembrane region" description="Helical" evidence="1">
    <location>
        <begin position="167"/>
        <end position="186"/>
    </location>
</feature>
<accession>A0ABQ3XST2</accession>
<proteinExistence type="predicted"/>
<gene>
    <name evidence="2" type="ORF">Aco03nite_099730</name>
</gene>
<dbReference type="EMBL" id="BOMG01000130">
    <property type="protein sequence ID" value="GID61569.1"/>
    <property type="molecule type" value="Genomic_DNA"/>
</dbReference>
<keyword evidence="1" id="KW-0812">Transmembrane</keyword>
<name>A0ABQ3XST2_9ACTN</name>
<keyword evidence="1" id="KW-1133">Transmembrane helix</keyword>
<protein>
    <recommendedName>
        <fullName evidence="4">TrbL/VirB6 plasmid conjugal transfer protein</fullName>
    </recommendedName>
</protein>
<feature type="transmembrane region" description="Helical" evidence="1">
    <location>
        <begin position="142"/>
        <end position="160"/>
    </location>
</feature>